<dbReference type="InterPro" id="IPR029021">
    <property type="entry name" value="Prot-tyrosine_phosphatase-like"/>
</dbReference>
<gene>
    <name evidence="2" type="ORF">AABB29_16065</name>
</gene>
<sequence length="141" mass="14582">MDIRQICPTYAVSPQIAAEDVPAIAAAGFTTIICNRPDAEIPPSHHADVIETAATAAGLKFVIIPVTHQSLNQDMVQAQKEALASSDGPCLAYCASGTRSSIVWSLGQAGDMTTDDIIAATAAAGYDLAGMRPQLDALAGR</sequence>
<dbReference type="Proteomes" id="UP001440612">
    <property type="component" value="Chromosome"/>
</dbReference>
<protein>
    <submittedName>
        <fullName evidence="2">TIGR01244 family sulfur transferase</fullName>
    </submittedName>
</protein>
<keyword evidence="2" id="KW-0808">Transferase</keyword>
<evidence type="ECO:0000259" key="1">
    <source>
        <dbReference type="Pfam" id="PF04273"/>
    </source>
</evidence>
<dbReference type="NCBIfam" id="TIGR01244">
    <property type="entry name" value="TIGR01244 family sulfur transferase"/>
    <property type="match status" value="1"/>
</dbReference>
<feature type="domain" description="Beta-lactamase hydrolase-like protein phosphatase-like" evidence="1">
    <location>
        <begin position="2"/>
        <end position="110"/>
    </location>
</feature>
<dbReference type="Gene3D" id="3.90.190.10">
    <property type="entry name" value="Protein tyrosine phosphatase superfamily"/>
    <property type="match status" value="1"/>
</dbReference>
<evidence type="ECO:0000313" key="2">
    <source>
        <dbReference type="EMBL" id="WZC48359.1"/>
    </source>
</evidence>
<dbReference type="GO" id="GO:0016740">
    <property type="term" value="F:transferase activity"/>
    <property type="evidence" value="ECO:0007669"/>
    <property type="project" value="UniProtKB-KW"/>
</dbReference>
<reference evidence="3" key="1">
    <citation type="submission" date="2024-04" db="EMBL/GenBank/DDBJ databases">
        <title>Phylogenomic analyses of a clade within the roseobacter group suggest taxonomic reassignments of species of the genera Aestuariivita, Citreicella, Loktanella, Nautella, Pelagibaca, Ruegeria, Thalassobius, Thiobacimonas and Tropicibacter, and the proposal o.</title>
        <authorList>
            <person name="Jeon C.O."/>
        </authorList>
    </citation>
    <scope>NUCLEOTIDE SEQUENCE [LARGE SCALE GENOMIC DNA]</scope>
    <source>
        <strain evidence="3">BS5-3</strain>
    </source>
</reference>
<proteinExistence type="predicted"/>
<dbReference type="Pfam" id="PF04273">
    <property type="entry name" value="BLH_phosphatase"/>
    <property type="match status" value="1"/>
</dbReference>
<evidence type="ECO:0000313" key="3">
    <source>
        <dbReference type="Proteomes" id="UP001440612"/>
    </source>
</evidence>
<dbReference type="EMBL" id="CP150951">
    <property type="protein sequence ID" value="WZC48359.1"/>
    <property type="molecule type" value="Genomic_DNA"/>
</dbReference>
<keyword evidence="3" id="KW-1185">Reference proteome</keyword>
<dbReference type="RefSeq" id="WP_341366475.1">
    <property type="nucleotide sequence ID" value="NZ_CP150951.2"/>
</dbReference>
<dbReference type="InterPro" id="IPR005939">
    <property type="entry name" value="BLH_phosphatase-like"/>
</dbReference>
<accession>A0ABZ2V2Q0</accession>
<organism evidence="2 3">
    <name type="scientific">Yoonia phaeophyticola</name>
    <dbReference type="NCBI Taxonomy" id="3137369"/>
    <lineage>
        <taxon>Bacteria</taxon>
        <taxon>Pseudomonadati</taxon>
        <taxon>Pseudomonadota</taxon>
        <taxon>Alphaproteobacteria</taxon>
        <taxon>Rhodobacterales</taxon>
        <taxon>Paracoccaceae</taxon>
        <taxon>Yoonia</taxon>
    </lineage>
</organism>
<name>A0ABZ2V2Q0_9RHOB</name>
<dbReference type="SUPFAM" id="SSF52799">
    <property type="entry name" value="(Phosphotyrosine protein) phosphatases II"/>
    <property type="match status" value="1"/>
</dbReference>